<feature type="region of interest" description="Disordered" evidence="1">
    <location>
        <begin position="153"/>
        <end position="177"/>
    </location>
</feature>
<feature type="chain" id="PRO_5013361738" description="Mid2 domain-containing protein" evidence="3">
    <location>
        <begin position="29"/>
        <end position="271"/>
    </location>
</feature>
<gene>
    <name evidence="4" type="ORF">PENSUB_113</name>
</gene>
<evidence type="ECO:0000256" key="3">
    <source>
        <dbReference type="SAM" id="SignalP"/>
    </source>
</evidence>
<organism evidence="4 5">
    <name type="scientific">Penicillium subrubescens</name>
    <dbReference type="NCBI Taxonomy" id="1316194"/>
    <lineage>
        <taxon>Eukaryota</taxon>
        <taxon>Fungi</taxon>
        <taxon>Dikarya</taxon>
        <taxon>Ascomycota</taxon>
        <taxon>Pezizomycotina</taxon>
        <taxon>Eurotiomycetes</taxon>
        <taxon>Eurotiomycetidae</taxon>
        <taxon>Eurotiales</taxon>
        <taxon>Aspergillaceae</taxon>
        <taxon>Penicillium</taxon>
    </lineage>
</organism>
<dbReference type="Proteomes" id="UP000186955">
    <property type="component" value="Unassembled WGS sequence"/>
</dbReference>
<name>A0A1Q5UP04_9EURO</name>
<feature type="transmembrane region" description="Helical" evidence="2">
    <location>
        <begin position="196"/>
        <end position="220"/>
    </location>
</feature>
<accession>A0A1Q5UP04</accession>
<comment type="caution">
    <text evidence="4">The sequence shown here is derived from an EMBL/GenBank/DDBJ whole genome shotgun (WGS) entry which is preliminary data.</text>
</comment>
<dbReference type="EMBL" id="MNBE01000107">
    <property type="protein sequence ID" value="OKP14200.1"/>
    <property type="molecule type" value="Genomic_DNA"/>
</dbReference>
<feature type="compositionally biased region" description="Basic and acidic residues" evidence="1">
    <location>
        <begin position="256"/>
        <end position="271"/>
    </location>
</feature>
<keyword evidence="5" id="KW-1185">Reference proteome</keyword>
<sequence>MSNSWAIQTQLATLLALILIALVSSTTAECYWPNGKTSGNYVACPNSKVCCLEGEACLSIGICYAARYNTAYRGACTDSSWPIADCPRACYTSIPGQWANLLTCSGSARGNFTCSTAVDGKTACEENVETWQWEGDSGVNVTAAQNGISSTGLVSDASSGSTTNSTNSTVSSSSSSTNAFVSSLGKSTSDKSTVGLAVGLGVGLGVPLGLTVSLLIFYCLRVRGQSDFTGDGRDETWNKPGYRQSQVISVQRKHHGPSELEAEKDPSELHG</sequence>
<protein>
    <recommendedName>
        <fullName evidence="6">Mid2 domain-containing protein</fullName>
    </recommendedName>
</protein>
<keyword evidence="2" id="KW-0812">Transmembrane</keyword>
<evidence type="ECO:0000313" key="4">
    <source>
        <dbReference type="EMBL" id="OKP14200.1"/>
    </source>
</evidence>
<feature type="signal peptide" evidence="3">
    <location>
        <begin position="1"/>
        <end position="28"/>
    </location>
</feature>
<dbReference type="AlphaFoldDB" id="A0A1Q5UP04"/>
<evidence type="ECO:0000256" key="2">
    <source>
        <dbReference type="SAM" id="Phobius"/>
    </source>
</evidence>
<evidence type="ECO:0000313" key="5">
    <source>
        <dbReference type="Proteomes" id="UP000186955"/>
    </source>
</evidence>
<dbReference type="OrthoDB" id="5215637at2759"/>
<feature type="region of interest" description="Disordered" evidence="1">
    <location>
        <begin position="229"/>
        <end position="271"/>
    </location>
</feature>
<proteinExistence type="predicted"/>
<evidence type="ECO:0008006" key="6">
    <source>
        <dbReference type="Google" id="ProtNLM"/>
    </source>
</evidence>
<keyword evidence="2" id="KW-1133">Transmembrane helix</keyword>
<keyword evidence="3" id="KW-0732">Signal</keyword>
<keyword evidence="2" id="KW-0472">Membrane</keyword>
<reference evidence="4 5" key="1">
    <citation type="submission" date="2016-10" db="EMBL/GenBank/DDBJ databases">
        <title>Genome sequence of the ascomycete fungus Penicillium subrubescens.</title>
        <authorList>
            <person name="De Vries R.P."/>
            <person name="Peng M."/>
            <person name="Dilokpimol A."/>
            <person name="Hilden K."/>
            <person name="Makela M.R."/>
            <person name="Grigoriev I."/>
            <person name="Riley R."/>
            <person name="Granchi Z."/>
        </authorList>
    </citation>
    <scope>NUCLEOTIDE SEQUENCE [LARGE SCALE GENOMIC DNA]</scope>
    <source>
        <strain evidence="4 5">CBS 132785</strain>
    </source>
</reference>
<dbReference type="STRING" id="1316194.A0A1Q5UP04"/>
<feature type="compositionally biased region" description="Low complexity" evidence="1">
    <location>
        <begin position="154"/>
        <end position="177"/>
    </location>
</feature>
<evidence type="ECO:0000256" key="1">
    <source>
        <dbReference type="SAM" id="MobiDB-lite"/>
    </source>
</evidence>